<name>A0A5J4W346_9EUKA</name>
<protein>
    <submittedName>
        <fullName evidence="2">Uncharacterized protein</fullName>
    </submittedName>
</protein>
<dbReference type="InterPro" id="IPR015943">
    <property type="entry name" value="WD40/YVTN_repeat-like_dom_sf"/>
</dbReference>
<dbReference type="SUPFAM" id="SSF50978">
    <property type="entry name" value="WD40 repeat-like"/>
    <property type="match status" value="1"/>
</dbReference>
<accession>A0A5J4W346</accession>
<proteinExistence type="predicted"/>
<comment type="caution">
    <text evidence="2">The sequence shown here is derived from an EMBL/GenBank/DDBJ whole genome shotgun (WGS) entry which is preliminary data.</text>
</comment>
<sequence length="273" mass="30101">MKARTIAFENISTNTSRESLTAQRMFFPAGRTAEHSQLKSFVEGQDLPKQTVGFGGAISERMRVQTAPSLASARKELRLLEKNTPIGIVCACCLPESQLICVGSTDSKITFYDSANGDLRPMGQLKGLSSIPRSCCGVHSKDTKCHRELLIIGSDNGSIDVIAVTHQLASQQLDISSIRGQEILDELLGGTIQNEQGRIDQLRKDLQSTAVQLQQKQQPKELGPTRWIISQSDIEQKALAEERRKRKILDKVMIGQKPNESTQQLLYGGLLTI</sequence>
<gene>
    <name evidence="2" type="ORF">EZS28_015059</name>
</gene>
<evidence type="ECO:0000256" key="1">
    <source>
        <dbReference type="ARBA" id="ARBA00022737"/>
    </source>
</evidence>
<dbReference type="EMBL" id="SNRW01003597">
    <property type="protein sequence ID" value="KAA6389414.1"/>
    <property type="molecule type" value="Genomic_DNA"/>
</dbReference>
<dbReference type="InterPro" id="IPR051242">
    <property type="entry name" value="WD-EF-hand_domain"/>
</dbReference>
<dbReference type="Proteomes" id="UP000324800">
    <property type="component" value="Unassembled WGS sequence"/>
</dbReference>
<dbReference type="InterPro" id="IPR036322">
    <property type="entry name" value="WD40_repeat_dom_sf"/>
</dbReference>
<dbReference type="AlphaFoldDB" id="A0A5J4W346"/>
<reference evidence="2 3" key="1">
    <citation type="submission" date="2019-03" db="EMBL/GenBank/DDBJ databases">
        <title>Single cell metagenomics reveals metabolic interactions within the superorganism composed of flagellate Streblomastix strix and complex community of Bacteroidetes bacteria on its surface.</title>
        <authorList>
            <person name="Treitli S.C."/>
            <person name="Kolisko M."/>
            <person name="Husnik F."/>
            <person name="Keeling P."/>
            <person name="Hampl V."/>
        </authorList>
    </citation>
    <scope>NUCLEOTIDE SEQUENCE [LARGE SCALE GENOMIC DNA]</scope>
    <source>
        <strain evidence="2">ST1C</strain>
    </source>
</reference>
<dbReference type="Gene3D" id="2.130.10.10">
    <property type="entry name" value="YVTN repeat-like/Quinoprotein amine dehydrogenase"/>
    <property type="match status" value="1"/>
</dbReference>
<keyword evidence="1" id="KW-0677">Repeat</keyword>
<evidence type="ECO:0000313" key="3">
    <source>
        <dbReference type="Proteomes" id="UP000324800"/>
    </source>
</evidence>
<dbReference type="PANTHER" id="PTHR44324">
    <property type="entry name" value="WD40 REPEAT DOMAIN 95"/>
    <property type="match status" value="1"/>
</dbReference>
<organism evidence="2 3">
    <name type="scientific">Streblomastix strix</name>
    <dbReference type="NCBI Taxonomy" id="222440"/>
    <lineage>
        <taxon>Eukaryota</taxon>
        <taxon>Metamonada</taxon>
        <taxon>Preaxostyla</taxon>
        <taxon>Oxymonadida</taxon>
        <taxon>Streblomastigidae</taxon>
        <taxon>Streblomastix</taxon>
    </lineage>
</organism>
<dbReference type="PANTHER" id="PTHR44324:SF4">
    <property type="entry name" value="WD40 REPEAT DOMAIN 95"/>
    <property type="match status" value="1"/>
</dbReference>
<evidence type="ECO:0000313" key="2">
    <source>
        <dbReference type="EMBL" id="KAA6389414.1"/>
    </source>
</evidence>